<name>A0A0P1IK36_9RHOB</name>
<dbReference type="SUPFAM" id="SSF52540">
    <property type="entry name" value="P-loop containing nucleoside triphosphate hydrolases"/>
    <property type="match status" value="1"/>
</dbReference>
<proteinExistence type="predicted"/>
<dbReference type="OrthoDB" id="9800698at2"/>
<evidence type="ECO:0000313" key="2">
    <source>
        <dbReference type="Proteomes" id="UP000051260"/>
    </source>
</evidence>
<keyword evidence="2" id="KW-1185">Reference proteome</keyword>
<accession>A0A0P1IK36</accession>
<organism evidence="1 2">
    <name type="scientific">Ruegeria denitrificans</name>
    <dbReference type="NCBI Taxonomy" id="1715692"/>
    <lineage>
        <taxon>Bacteria</taxon>
        <taxon>Pseudomonadati</taxon>
        <taxon>Pseudomonadota</taxon>
        <taxon>Alphaproteobacteria</taxon>
        <taxon>Rhodobacterales</taxon>
        <taxon>Roseobacteraceae</taxon>
        <taxon>Ruegeria</taxon>
    </lineage>
</organism>
<gene>
    <name evidence="1" type="ORF">RUE5091_02959</name>
</gene>
<dbReference type="RefSeq" id="WP_082643669.1">
    <property type="nucleotide sequence ID" value="NZ_CYUD01000009.1"/>
</dbReference>
<sequence>MACVLYMAGMRQRCCDFGQDLSQGSIDIGTARPIFVIGLPRSGTTLVERILAQHSTVQGLGEFASIHQGIRQIEAQPSASRAAPKLAEY</sequence>
<reference evidence="2" key="1">
    <citation type="submission" date="2015-09" db="EMBL/GenBank/DDBJ databases">
        <authorList>
            <person name="Rodrigo-Torres L."/>
            <person name="Arahal D.R."/>
        </authorList>
    </citation>
    <scope>NUCLEOTIDE SEQUENCE [LARGE SCALE GENOMIC DNA]</scope>
    <source>
        <strain evidence="2">CECT 5091</strain>
    </source>
</reference>
<dbReference type="EMBL" id="CYUD01000009">
    <property type="protein sequence ID" value="CUK07532.1"/>
    <property type="molecule type" value="Genomic_DNA"/>
</dbReference>
<dbReference type="STRING" id="1715692.RUE5091_02959"/>
<protein>
    <recommendedName>
        <fullName evidence="3">Sulfotransferase domain protein</fullName>
    </recommendedName>
</protein>
<dbReference type="AlphaFoldDB" id="A0A0P1IK36"/>
<dbReference type="Proteomes" id="UP000051260">
    <property type="component" value="Unassembled WGS sequence"/>
</dbReference>
<dbReference type="Pfam" id="PF13469">
    <property type="entry name" value="Sulfotransfer_3"/>
    <property type="match status" value="1"/>
</dbReference>
<dbReference type="InterPro" id="IPR027417">
    <property type="entry name" value="P-loop_NTPase"/>
</dbReference>
<evidence type="ECO:0000313" key="1">
    <source>
        <dbReference type="EMBL" id="CUK07532.1"/>
    </source>
</evidence>
<evidence type="ECO:0008006" key="3">
    <source>
        <dbReference type="Google" id="ProtNLM"/>
    </source>
</evidence>
<dbReference type="Gene3D" id="3.40.50.300">
    <property type="entry name" value="P-loop containing nucleotide triphosphate hydrolases"/>
    <property type="match status" value="1"/>
</dbReference>